<name>A0A135W2D6_9FLAO</name>
<evidence type="ECO:0000313" key="1">
    <source>
        <dbReference type="EMBL" id="KXH79073.1"/>
    </source>
</evidence>
<dbReference type="AlphaFoldDB" id="A0A135W2D6"/>
<dbReference type="EMBL" id="LPUR01000019">
    <property type="protein sequence ID" value="KXH79073.1"/>
    <property type="molecule type" value="Genomic_DNA"/>
</dbReference>
<dbReference type="OrthoDB" id="1239372at2"/>
<evidence type="ECO:0000313" key="2">
    <source>
        <dbReference type="Proteomes" id="UP000070513"/>
    </source>
</evidence>
<sequence length="77" mass="8843">MVLEEINGRAYGNNKYLSLMDTELEIESGAILLKNRKMTRVEAIAKLKEAKELLEIDMMSKQEFDELKKNLAPITNN</sequence>
<protein>
    <submittedName>
        <fullName evidence="1">Uncharacterized protein</fullName>
    </submittedName>
</protein>
<gene>
    <name evidence="1" type="ORF">AU378_20660</name>
</gene>
<organism evidence="1 2">
    <name type="scientific">Chryseobacterium kwangjuense</name>
    <dbReference type="NCBI Taxonomy" id="267125"/>
    <lineage>
        <taxon>Bacteria</taxon>
        <taxon>Pseudomonadati</taxon>
        <taxon>Bacteroidota</taxon>
        <taxon>Flavobacteriia</taxon>
        <taxon>Flavobacteriales</taxon>
        <taxon>Weeksellaceae</taxon>
        <taxon>Chryseobacterium group</taxon>
        <taxon>Chryseobacterium</taxon>
    </lineage>
</organism>
<dbReference type="RefSeq" id="WP_062653570.1">
    <property type="nucleotide sequence ID" value="NZ_LPUR01000019.1"/>
</dbReference>
<comment type="caution">
    <text evidence="1">The sequence shown here is derived from an EMBL/GenBank/DDBJ whole genome shotgun (WGS) entry which is preliminary data.</text>
</comment>
<dbReference type="Proteomes" id="UP000070513">
    <property type="component" value="Unassembled WGS sequence"/>
</dbReference>
<proteinExistence type="predicted"/>
<accession>A0A135W2D6</accession>
<reference evidence="2" key="1">
    <citation type="submission" date="2015-12" db="EMBL/GenBank/DDBJ databases">
        <title>Genome sequence of a biocontrol rhizobacterium Chryseobacterium kwangjuense strain KJ1R5 isolated from pepper (Capsicum annuum L.).</title>
        <authorList>
            <person name="Jeong J.-J."/>
            <person name="Park H."/>
            <person name="Mannaa M."/>
            <person name="Sang M.K."/>
            <person name="Choi I.-G."/>
            <person name="Kim K.D."/>
        </authorList>
    </citation>
    <scope>NUCLEOTIDE SEQUENCE [LARGE SCALE GENOMIC DNA]</scope>
    <source>
        <strain evidence="2">KJ1R5</strain>
    </source>
</reference>
<reference evidence="1 2" key="2">
    <citation type="journal article" date="2016" name="Genome Announc.">
        <title>Draft Genome Sequence of a Biocontrol Rhizobacterium, Chryseobacterium kwangjuense Strain KJ1R5, Isolated from Pepper (Capsicum annuum).</title>
        <authorList>
            <person name="Jeong J.J."/>
            <person name="Park H."/>
            <person name="Park B.H."/>
            <person name="Mannaa M."/>
            <person name="Sang M.K."/>
            <person name="Choi I.G."/>
            <person name="Kim K.D."/>
        </authorList>
    </citation>
    <scope>NUCLEOTIDE SEQUENCE [LARGE SCALE GENOMIC DNA]</scope>
    <source>
        <strain evidence="1 2">KJ1R5</strain>
    </source>
</reference>